<gene>
    <name evidence="2" type="ORF">D7Z54_16845</name>
</gene>
<dbReference type="Proteomes" id="UP000275076">
    <property type="component" value="Unassembled WGS sequence"/>
</dbReference>
<proteinExistence type="predicted"/>
<protein>
    <submittedName>
        <fullName evidence="2">HPr family phosphocarrier protein</fullName>
    </submittedName>
</protein>
<dbReference type="AlphaFoldDB" id="A0A428N193"/>
<dbReference type="PRINTS" id="PR00107">
    <property type="entry name" value="PHOSPHOCPHPR"/>
</dbReference>
<name>A0A428N193_9BACI</name>
<dbReference type="RefSeq" id="WP_125557156.1">
    <property type="nucleotide sequence ID" value="NZ_RBVX01000017.1"/>
</dbReference>
<dbReference type="InterPro" id="IPR035895">
    <property type="entry name" value="HPr-like_sf"/>
</dbReference>
<dbReference type="SUPFAM" id="SSF55594">
    <property type="entry name" value="HPr-like"/>
    <property type="match status" value="1"/>
</dbReference>
<reference evidence="2 3" key="1">
    <citation type="submission" date="2018-10" db="EMBL/GenBank/DDBJ databases">
        <title>Draft genome sequence of Bacillus salarius IM0101, isolated from a hypersaline soil in Inner Mongolia, China.</title>
        <authorList>
            <person name="Yamprayoonswat W."/>
            <person name="Boonvisut S."/>
            <person name="Jumpathong W."/>
            <person name="Sittihan S."/>
            <person name="Ruangsuj P."/>
            <person name="Wanthongcharoen S."/>
            <person name="Thongpramul N."/>
            <person name="Pimmason S."/>
            <person name="Yu B."/>
            <person name="Yasawong M."/>
        </authorList>
    </citation>
    <scope>NUCLEOTIDE SEQUENCE [LARGE SCALE GENOMIC DNA]</scope>
    <source>
        <strain evidence="2 3">IM0101</strain>
    </source>
</reference>
<accession>A0A428N193</accession>
<dbReference type="Gene3D" id="3.30.1340.10">
    <property type="entry name" value="HPr-like"/>
    <property type="match status" value="1"/>
</dbReference>
<feature type="domain" description="HPr" evidence="1">
    <location>
        <begin position="1"/>
        <end position="85"/>
    </location>
</feature>
<evidence type="ECO:0000313" key="3">
    <source>
        <dbReference type="Proteomes" id="UP000275076"/>
    </source>
</evidence>
<dbReference type="PROSITE" id="PS51350">
    <property type="entry name" value="PTS_HPR_DOM"/>
    <property type="match status" value="1"/>
</dbReference>
<dbReference type="InterPro" id="IPR000032">
    <property type="entry name" value="HPr-like"/>
</dbReference>
<keyword evidence="3" id="KW-1185">Reference proteome</keyword>
<dbReference type="Pfam" id="PF00381">
    <property type="entry name" value="PTS-HPr"/>
    <property type="match status" value="1"/>
</dbReference>
<dbReference type="OrthoDB" id="2428896at2"/>
<evidence type="ECO:0000313" key="2">
    <source>
        <dbReference type="EMBL" id="RSL32097.1"/>
    </source>
</evidence>
<sequence length="85" mass="9639">MEEYKQDIVIHIEEKQTIIELSQMLQPFKSEVYIINRSEGHVVEANVKSLLGLINMHIQNGDQVTVRAEGSDAEEAAKKVVNFLT</sequence>
<evidence type="ECO:0000259" key="1">
    <source>
        <dbReference type="PROSITE" id="PS51350"/>
    </source>
</evidence>
<organism evidence="2 3">
    <name type="scientific">Salibacterium salarium</name>
    <dbReference type="NCBI Taxonomy" id="284579"/>
    <lineage>
        <taxon>Bacteria</taxon>
        <taxon>Bacillati</taxon>
        <taxon>Bacillota</taxon>
        <taxon>Bacilli</taxon>
        <taxon>Bacillales</taxon>
        <taxon>Bacillaceae</taxon>
    </lineage>
</organism>
<dbReference type="EMBL" id="RBVX01000017">
    <property type="protein sequence ID" value="RSL32097.1"/>
    <property type="molecule type" value="Genomic_DNA"/>
</dbReference>
<comment type="caution">
    <text evidence="2">The sequence shown here is derived from an EMBL/GenBank/DDBJ whole genome shotgun (WGS) entry which is preliminary data.</text>
</comment>